<name>A0A9P4HKM8_9PLEO</name>
<organism evidence="1 2">
    <name type="scientific">Setomelanomma holmii</name>
    <dbReference type="NCBI Taxonomy" id="210430"/>
    <lineage>
        <taxon>Eukaryota</taxon>
        <taxon>Fungi</taxon>
        <taxon>Dikarya</taxon>
        <taxon>Ascomycota</taxon>
        <taxon>Pezizomycotina</taxon>
        <taxon>Dothideomycetes</taxon>
        <taxon>Pleosporomycetidae</taxon>
        <taxon>Pleosporales</taxon>
        <taxon>Pleosporineae</taxon>
        <taxon>Phaeosphaeriaceae</taxon>
        <taxon>Setomelanomma</taxon>
    </lineage>
</organism>
<reference evidence="1" key="1">
    <citation type="journal article" date="2020" name="Stud. Mycol.">
        <title>101 Dothideomycetes genomes: a test case for predicting lifestyles and emergence of pathogens.</title>
        <authorList>
            <person name="Haridas S."/>
            <person name="Albert R."/>
            <person name="Binder M."/>
            <person name="Bloem J."/>
            <person name="Labutti K."/>
            <person name="Salamov A."/>
            <person name="Andreopoulos B."/>
            <person name="Baker S."/>
            <person name="Barry K."/>
            <person name="Bills G."/>
            <person name="Bluhm B."/>
            <person name="Cannon C."/>
            <person name="Castanera R."/>
            <person name="Culley D."/>
            <person name="Daum C."/>
            <person name="Ezra D."/>
            <person name="Gonzalez J."/>
            <person name="Henrissat B."/>
            <person name="Kuo A."/>
            <person name="Liang C."/>
            <person name="Lipzen A."/>
            <person name="Lutzoni F."/>
            <person name="Magnuson J."/>
            <person name="Mondo S."/>
            <person name="Nolan M."/>
            <person name="Ohm R."/>
            <person name="Pangilinan J."/>
            <person name="Park H.-J."/>
            <person name="Ramirez L."/>
            <person name="Alfaro M."/>
            <person name="Sun H."/>
            <person name="Tritt A."/>
            <person name="Yoshinaga Y."/>
            <person name="Zwiers L.-H."/>
            <person name="Turgeon B."/>
            <person name="Goodwin S."/>
            <person name="Spatafora J."/>
            <person name="Crous P."/>
            <person name="Grigoriev I."/>
        </authorList>
    </citation>
    <scope>NUCLEOTIDE SEQUENCE</scope>
    <source>
        <strain evidence="1">CBS 110217</strain>
    </source>
</reference>
<dbReference type="PANTHER" id="PTHR38790:SF4">
    <property type="entry name" value="2EXR DOMAIN-CONTAINING PROTEIN"/>
    <property type="match status" value="1"/>
</dbReference>
<dbReference type="AlphaFoldDB" id="A0A9P4HKM8"/>
<comment type="caution">
    <text evidence="1">The sequence shown here is derived from an EMBL/GenBank/DDBJ whole genome shotgun (WGS) entry which is preliminary data.</text>
</comment>
<evidence type="ECO:0000313" key="2">
    <source>
        <dbReference type="Proteomes" id="UP000799777"/>
    </source>
</evidence>
<protein>
    <submittedName>
        <fullName evidence="1">Uncharacterized protein</fullName>
    </submittedName>
</protein>
<proteinExistence type="predicted"/>
<dbReference type="PANTHER" id="PTHR38790">
    <property type="entry name" value="2EXR DOMAIN-CONTAINING PROTEIN-RELATED"/>
    <property type="match status" value="1"/>
</dbReference>
<dbReference type="OrthoDB" id="3880115at2759"/>
<gene>
    <name evidence="1" type="ORF">EK21DRAFT_106616</name>
</gene>
<sequence>MSIPTELSPFLRLPAELRNKIYAYVLHVGQFRIFGKQQSAKDFTMLVQTDPLVPFSAIRPPAHLFAIIAACRQIRNETRLLPFQFNPISSLISPVLTTSSPPSLRTSAMVLARSS</sequence>
<accession>A0A9P4HKM8</accession>
<keyword evidence="2" id="KW-1185">Reference proteome</keyword>
<dbReference type="EMBL" id="ML978156">
    <property type="protein sequence ID" value="KAF2035772.1"/>
    <property type="molecule type" value="Genomic_DNA"/>
</dbReference>
<evidence type="ECO:0000313" key="1">
    <source>
        <dbReference type="EMBL" id="KAF2035772.1"/>
    </source>
</evidence>
<dbReference type="Proteomes" id="UP000799777">
    <property type="component" value="Unassembled WGS sequence"/>
</dbReference>